<evidence type="ECO:0000313" key="2">
    <source>
        <dbReference type="EMBL" id="MBQ0604406.1"/>
    </source>
</evidence>
<sequence>RCVIDRGCVIPEGTVIGENAVEDARRFYRSEEGIVLVTKEMLDKLEV</sequence>
<organism evidence="2 3">
    <name type="scientific">Klebsiella oxytoca</name>
    <dbReference type="NCBI Taxonomy" id="571"/>
    <lineage>
        <taxon>Bacteria</taxon>
        <taxon>Pseudomonadati</taxon>
        <taxon>Pseudomonadota</taxon>
        <taxon>Gammaproteobacteria</taxon>
        <taxon>Enterobacterales</taxon>
        <taxon>Enterobacteriaceae</taxon>
        <taxon>Klebsiella/Raoultella group</taxon>
        <taxon>Klebsiella</taxon>
    </lineage>
</organism>
<dbReference type="Proteomes" id="UP000673434">
    <property type="component" value="Unassembled WGS sequence"/>
</dbReference>
<keyword evidence="3" id="KW-1185">Reference proteome</keyword>
<protein>
    <submittedName>
        <fullName evidence="2">Glucose-1-phosphate adenylyltransferase</fullName>
        <ecNumber evidence="2">2.7.7.27</ecNumber>
    </submittedName>
</protein>
<dbReference type="GO" id="GO:0008878">
    <property type="term" value="F:glucose-1-phosphate adenylyltransferase activity"/>
    <property type="evidence" value="ECO:0007669"/>
    <property type="project" value="UniProtKB-EC"/>
</dbReference>
<dbReference type="SUPFAM" id="SSF51161">
    <property type="entry name" value="Trimeric LpxA-like enzymes"/>
    <property type="match status" value="1"/>
</dbReference>
<proteinExistence type="predicted"/>
<reference evidence="2 3" key="1">
    <citation type="submission" date="2021-03" db="EMBL/GenBank/DDBJ databases">
        <authorList>
            <person name="Stanton E."/>
        </authorList>
    </citation>
    <scope>NUCLEOTIDE SEQUENCE [LARGE SCALE GENOMIC DNA]</scope>
    <source>
        <strain evidence="2 3">2020EL-00037</strain>
    </source>
</reference>
<dbReference type="InterPro" id="IPR056818">
    <property type="entry name" value="GlmU/GlgC-like_hexapep"/>
</dbReference>
<dbReference type="AlphaFoldDB" id="A0AAP2FPX9"/>
<feature type="domain" description="Glucose-1-phosphate adenylyltransferase/Bifunctional protein GlmU-like C-terminal hexapeptide" evidence="1">
    <location>
        <begin position="1"/>
        <end position="37"/>
    </location>
</feature>
<accession>A0AAP2FPX9</accession>
<dbReference type="EC" id="2.7.7.27" evidence="2"/>
<dbReference type="Gene3D" id="2.160.10.10">
    <property type="entry name" value="Hexapeptide repeat proteins"/>
    <property type="match status" value="1"/>
</dbReference>
<comment type="caution">
    <text evidence="2">The sequence shown here is derived from an EMBL/GenBank/DDBJ whole genome shotgun (WGS) entry which is preliminary data.</text>
</comment>
<evidence type="ECO:0000259" key="1">
    <source>
        <dbReference type="Pfam" id="PF24894"/>
    </source>
</evidence>
<keyword evidence="2" id="KW-0548">Nucleotidyltransferase</keyword>
<feature type="non-terminal residue" evidence="2">
    <location>
        <position position="1"/>
    </location>
</feature>
<dbReference type="EMBL" id="JAGKON010000070">
    <property type="protein sequence ID" value="MBQ0604406.1"/>
    <property type="molecule type" value="Genomic_DNA"/>
</dbReference>
<evidence type="ECO:0000313" key="3">
    <source>
        <dbReference type="Proteomes" id="UP000673434"/>
    </source>
</evidence>
<dbReference type="Pfam" id="PF24894">
    <property type="entry name" value="Hexapep_GlmU"/>
    <property type="match status" value="1"/>
</dbReference>
<keyword evidence="2" id="KW-0808">Transferase</keyword>
<gene>
    <name evidence="2" type="primary">glgC</name>
    <name evidence="2" type="ORF">J7S78_32035</name>
</gene>
<dbReference type="InterPro" id="IPR011004">
    <property type="entry name" value="Trimer_LpxA-like_sf"/>
</dbReference>
<name>A0AAP2FPX9_KLEOX</name>